<organism evidence="3 4">
    <name type="scientific">Actinophytocola xinjiangensis</name>
    <dbReference type="NCBI Taxonomy" id="485602"/>
    <lineage>
        <taxon>Bacteria</taxon>
        <taxon>Bacillati</taxon>
        <taxon>Actinomycetota</taxon>
        <taxon>Actinomycetes</taxon>
        <taxon>Pseudonocardiales</taxon>
        <taxon>Pseudonocardiaceae</taxon>
    </lineage>
</organism>
<evidence type="ECO:0000313" key="3">
    <source>
        <dbReference type="EMBL" id="OLF12960.1"/>
    </source>
</evidence>
<dbReference type="InterPro" id="IPR013216">
    <property type="entry name" value="Methyltransf_11"/>
</dbReference>
<dbReference type="EMBL" id="MSIF01000002">
    <property type="protein sequence ID" value="OLF12960.1"/>
    <property type="molecule type" value="Genomic_DNA"/>
</dbReference>
<keyword evidence="4" id="KW-1185">Reference proteome</keyword>
<dbReference type="Proteomes" id="UP000185696">
    <property type="component" value="Unassembled WGS sequence"/>
</dbReference>
<dbReference type="CDD" id="cd02440">
    <property type="entry name" value="AdoMet_MTases"/>
    <property type="match status" value="1"/>
</dbReference>
<gene>
    <name evidence="3" type="ORF">BLA60_06840</name>
</gene>
<comment type="caution">
    <text evidence="3">The sequence shown here is derived from an EMBL/GenBank/DDBJ whole genome shotgun (WGS) entry which is preliminary data.</text>
</comment>
<feature type="domain" description="Methyltransferase type 11" evidence="2">
    <location>
        <begin position="76"/>
        <end position="173"/>
    </location>
</feature>
<dbReference type="Pfam" id="PF08241">
    <property type="entry name" value="Methyltransf_11"/>
    <property type="match status" value="1"/>
</dbReference>
<sequence length="285" mass="31586">MDRSVPARLGGHMSDAADIGEHYDRRSPIGDELRDGQLHMWYWYDRADPASLTEAVHRLTRKVTDTLGLRAGEHVLDAGCGPGETAVHLATGFGARVTGITVSDYEIARATERAADAGAGELARFEYGDFMDLSFPDDTFDAVLALESLQNAQDLDRVLAQLYRVLRPGGRISFSDFSLGAQGDPVRLAKFMDTLKLHRLPTLAQWLEHTRAAGFEVEEYTQCGPRVFGKKAKYVEAALSRRDEVTAKFGEDAVTEFSRLHHGFFAPRKDQVGYVIVSARKPLSR</sequence>
<accession>A0A7Z0WRF7</accession>
<dbReference type="PANTHER" id="PTHR44068:SF11">
    <property type="entry name" value="GERANYL DIPHOSPHATE 2-C-METHYLTRANSFERASE"/>
    <property type="match status" value="1"/>
</dbReference>
<evidence type="ECO:0000256" key="1">
    <source>
        <dbReference type="ARBA" id="ARBA00022679"/>
    </source>
</evidence>
<dbReference type="Gene3D" id="3.40.50.150">
    <property type="entry name" value="Vaccinia Virus protein VP39"/>
    <property type="match status" value="1"/>
</dbReference>
<dbReference type="InterPro" id="IPR029063">
    <property type="entry name" value="SAM-dependent_MTases_sf"/>
</dbReference>
<dbReference type="GO" id="GO:0008757">
    <property type="term" value="F:S-adenosylmethionine-dependent methyltransferase activity"/>
    <property type="evidence" value="ECO:0007669"/>
    <property type="project" value="InterPro"/>
</dbReference>
<evidence type="ECO:0000259" key="2">
    <source>
        <dbReference type="Pfam" id="PF08241"/>
    </source>
</evidence>
<name>A0A7Z0WRF7_9PSEU</name>
<proteinExistence type="predicted"/>
<dbReference type="AlphaFoldDB" id="A0A7Z0WRF7"/>
<dbReference type="PANTHER" id="PTHR44068">
    <property type="entry name" value="ZGC:194242"/>
    <property type="match status" value="1"/>
</dbReference>
<keyword evidence="1" id="KW-0808">Transferase</keyword>
<dbReference type="OrthoDB" id="9769602at2"/>
<protein>
    <recommendedName>
        <fullName evidence="2">Methyltransferase type 11 domain-containing protein</fullName>
    </recommendedName>
</protein>
<dbReference type="SUPFAM" id="SSF53335">
    <property type="entry name" value="S-adenosyl-L-methionine-dependent methyltransferases"/>
    <property type="match status" value="1"/>
</dbReference>
<reference evidence="3 4" key="1">
    <citation type="submission" date="2016-12" db="EMBL/GenBank/DDBJ databases">
        <title>The draft genome sequence of Actinophytocola xinjiangensis.</title>
        <authorList>
            <person name="Wang W."/>
            <person name="Yuan L."/>
        </authorList>
    </citation>
    <scope>NUCLEOTIDE SEQUENCE [LARGE SCALE GENOMIC DNA]</scope>
    <source>
        <strain evidence="3 4">CGMCC 4.4663</strain>
    </source>
</reference>
<evidence type="ECO:0000313" key="4">
    <source>
        <dbReference type="Proteomes" id="UP000185696"/>
    </source>
</evidence>
<dbReference type="InterPro" id="IPR050447">
    <property type="entry name" value="Erg6_SMT_methyltransf"/>
</dbReference>